<dbReference type="AlphaFoldDB" id="A0A518K3C3"/>
<evidence type="ECO:0000313" key="4">
    <source>
        <dbReference type="Proteomes" id="UP000316426"/>
    </source>
</evidence>
<sequence>MKFVCMGYLDEATFAAIPESQQLAMMEECFAYDDELRRGGHFLGGEALEGATSAVTLRPEAGKVTVCDGPYAETKEHLGGILLLEARDMNHAISLMSNHPGARMGPFEIRPADESINALVAERNKTFATQAKPQAAPQAAEVER</sequence>
<evidence type="ECO:0000256" key="1">
    <source>
        <dbReference type="ARBA" id="ARBA00007689"/>
    </source>
</evidence>
<dbReference type="Pfam" id="PF03795">
    <property type="entry name" value="YCII"/>
    <property type="match status" value="1"/>
</dbReference>
<dbReference type="Gene3D" id="3.30.70.1060">
    <property type="entry name" value="Dimeric alpha+beta barrel"/>
    <property type="match status" value="1"/>
</dbReference>
<name>A0A518K3C3_9BACT</name>
<evidence type="ECO:0000313" key="3">
    <source>
        <dbReference type="EMBL" id="QDV72308.1"/>
    </source>
</evidence>
<dbReference type="InterPro" id="IPR011008">
    <property type="entry name" value="Dimeric_a/b-barrel"/>
</dbReference>
<dbReference type="SUPFAM" id="SSF54909">
    <property type="entry name" value="Dimeric alpha+beta barrel"/>
    <property type="match status" value="1"/>
</dbReference>
<evidence type="ECO:0000259" key="2">
    <source>
        <dbReference type="Pfam" id="PF03795"/>
    </source>
</evidence>
<reference evidence="3 4" key="1">
    <citation type="submission" date="2019-02" db="EMBL/GenBank/DDBJ databases">
        <title>Deep-cultivation of Planctomycetes and their phenomic and genomic characterization uncovers novel biology.</title>
        <authorList>
            <person name="Wiegand S."/>
            <person name="Jogler M."/>
            <person name="Boedeker C."/>
            <person name="Pinto D."/>
            <person name="Vollmers J."/>
            <person name="Rivas-Marin E."/>
            <person name="Kohn T."/>
            <person name="Peeters S.H."/>
            <person name="Heuer A."/>
            <person name="Rast P."/>
            <person name="Oberbeckmann S."/>
            <person name="Bunk B."/>
            <person name="Jeske O."/>
            <person name="Meyerdierks A."/>
            <person name="Storesund J.E."/>
            <person name="Kallscheuer N."/>
            <person name="Luecker S."/>
            <person name="Lage O.M."/>
            <person name="Pohl T."/>
            <person name="Merkel B.J."/>
            <person name="Hornburger P."/>
            <person name="Mueller R.-W."/>
            <person name="Bruemmer F."/>
            <person name="Labrenz M."/>
            <person name="Spormann A.M."/>
            <person name="Op den Camp H."/>
            <person name="Overmann J."/>
            <person name="Amann R."/>
            <person name="Jetten M.S.M."/>
            <person name="Mascher T."/>
            <person name="Medema M.H."/>
            <person name="Devos D.P."/>
            <person name="Kaster A.-K."/>
            <person name="Ovreas L."/>
            <person name="Rohde M."/>
            <person name="Galperin M.Y."/>
            <person name="Jogler C."/>
        </authorList>
    </citation>
    <scope>NUCLEOTIDE SEQUENCE [LARGE SCALE GENOMIC DNA]</scope>
    <source>
        <strain evidence="3 4">Spa11</strain>
    </source>
</reference>
<dbReference type="Proteomes" id="UP000316426">
    <property type="component" value="Chromosome"/>
</dbReference>
<gene>
    <name evidence="3" type="ORF">Spa11_04820</name>
</gene>
<feature type="domain" description="YCII-related" evidence="2">
    <location>
        <begin position="1"/>
        <end position="111"/>
    </location>
</feature>
<proteinExistence type="inferred from homology"/>
<keyword evidence="4" id="KW-1185">Reference proteome</keyword>
<organism evidence="3 4">
    <name type="scientific">Botrimarina mediterranea</name>
    <dbReference type="NCBI Taxonomy" id="2528022"/>
    <lineage>
        <taxon>Bacteria</taxon>
        <taxon>Pseudomonadati</taxon>
        <taxon>Planctomycetota</taxon>
        <taxon>Planctomycetia</taxon>
        <taxon>Pirellulales</taxon>
        <taxon>Lacipirellulaceae</taxon>
        <taxon>Botrimarina</taxon>
    </lineage>
</organism>
<accession>A0A518K3C3</accession>
<protein>
    <submittedName>
        <fullName evidence="3">YCII-related domain protein</fullName>
    </submittedName>
</protein>
<dbReference type="PANTHER" id="PTHR35174:SF3">
    <property type="entry name" value="BLL7171 PROTEIN"/>
    <property type="match status" value="1"/>
</dbReference>
<dbReference type="EMBL" id="CP036349">
    <property type="protein sequence ID" value="QDV72308.1"/>
    <property type="molecule type" value="Genomic_DNA"/>
</dbReference>
<dbReference type="RefSeq" id="WP_145106661.1">
    <property type="nucleotide sequence ID" value="NZ_CP036349.1"/>
</dbReference>
<dbReference type="KEGG" id="bmei:Spa11_04820"/>
<dbReference type="InterPro" id="IPR005545">
    <property type="entry name" value="YCII"/>
</dbReference>
<comment type="similarity">
    <text evidence="1">Belongs to the YciI family.</text>
</comment>
<dbReference type="PANTHER" id="PTHR35174">
    <property type="entry name" value="BLL7171 PROTEIN-RELATED"/>
    <property type="match status" value="1"/>
</dbReference>